<name>A0A0F9KCZ9_9ZZZZ</name>
<sequence length="54" mass="6079">RERQEWLRTSAEPGWAIQTMLGMQQPTTENIAFQGTDMFGDVAQMALAAAMFMI</sequence>
<dbReference type="AlphaFoldDB" id="A0A0F9KCZ9"/>
<gene>
    <name evidence="1" type="ORF">LCGC14_1718440</name>
</gene>
<accession>A0A0F9KCZ9</accession>
<comment type="caution">
    <text evidence="1">The sequence shown here is derived from an EMBL/GenBank/DDBJ whole genome shotgun (WGS) entry which is preliminary data.</text>
</comment>
<organism evidence="1">
    <name type="scientific">marine sediment metagenome</name>
    <dbReference type="NCBI Taxonomy" id="412755"/>
    <lineage>
        <taxon>unclassified sequences</taxon>
        <taxon>metagenomes</taxon>
        <taxon>ecological metagenomes</taxon>
    </lineage>
</organism>
<proteinExistence type="predicted"/>
<dbReference type="EMBL" id="LAZR01015427">
    <property type="protein sequence ID" value="KKM13220.1"/>
    <property type="molecule type" value="Genomic_DNA"/>
</dbReference>
<feature type="non-terminal residue" evidence="1">
    <location>
        <position position="1"/>
    </location>
</feature>
<protein>
    <submittedName>
        <fullName evidence="1">Uncharacterized protein</fullName>
    </submittedName>
</protein>
<evidence type="ECO:0000313" key="1">
    <source>
        <dbReference type="EMBL" id="KKM13220.1"/>
    </source>
</evidence>
<reference evidence="1" key="1">
    <citation type="journal article" date="2015" name="Nature">
        <title>Complex archaea that bridge the gap between prokaryotes and eukaryotes.</title>
        <authorList>
            <person name="Spang A."/>
            <person name="Saw J.H."/>
            <person name="Jorgensen S.L."/>
            <person name="Zaremba-Niedzwiedzka K."/>
            <person name="Martijn J."/>
            <person name="Lind A.E."/>
            <person name="van Eijk R."/>
            <person name="Schleper C."/>
            <person name="Guy L."/>
            <person name="Ettema T.J."/>
        </authorList>
    </citation>
    <scope>NUCLEOTIDE SEQUENCE</scope>
</reference>